<evidence type="ECO:0000313" key="2">
    <source>
        <dbReference type="EMBL" id="BAQ94069.1"/>
    </source>
</evidence>
<evidence type="ECO:0000256" key="1">
    <source>
        <dbReference type="SAM" id="Phobius"/>
    </source>
</evidence>
<dbReference type="EMBL" id="AP013540">
    <property type="protein sequence ID" value="BAQ94069.1"/>
    <property type="molecule type" value="Genomic_DNA"/>
</dbReference>
<evidence type="ECO:0000313" key="3">
    <source>
        <dbReference type="Proteomes" id="UP000505345"/>
    </source>
</evidence>
<keyword evidence="3" id="KW-1185">Reference proteome</keyword>
<sequence>MDLLTIFIFGVIDNGVLVLAFYLTYLNLEVVTNKYLKISVSAFLLGVISAGVSNTISDSLGFFLQFEFLYGLIVGLGCLAGMLIIPLMEFIQNNKKSCTDDS</sequence>
<dbReference type="KEGG" id="vg:55412593"/>
<accession>A0A6S4P8E2</accession>
<dbReference type="GeneID" id="55412593"/>
<feature type="transmembrane region" description="Helical" evidence="1">
    <location>
        <begin position="35"/>
        <end position="56"/>
    </location>
</feature>
<proteinExistence type="predicted"/>
<organism evidence="2 3">
    <name type="scientific">uncultured phage_MedDCM-OCT-S28-C10</name>
    <dbReference type="NCBI Taxonomy" id="2741077"/>
    <lineage>
        <taxon>Viruses</taxon>
        <taxon>Duplodnaviria</taxon>
        <taxon>Heunggongvirae</taxon>
        <taxon>Uroviricota</taxon>
        <taxon>Caudoviricetes</taxon>
        <taxon>Autographivirales</taxon>
        <taxon>Votkovvirus</taxon>
        <taxon>Votkovvirus S28C10</taxon>
    </lineage>
</organism>
<protein>
    <submittedName>
        <fullName evidence="2">N-acetyl-anhydromuranmyl-L-alanine amidase</fullName>
    </submittedName>
</protein>
<dbReference type="RefSeq" id="YP_009778127.1">
    <property type="nucleotide sequence ID" value="NC_047711.1"/>
</dbReference>
<reference evidence="2 3" key="1">
    <citation type="journal article" date="2013" name="PLoS Genet.">
        <title>Expanding the Marine Virosphere Using Metagenomics.</title>
        <authorList>
            <person name="Mizuno C.M."/>
            <person name="Rodriguez-Valera F."/>
            <person name="Kimes N.E."/>
            <person name="Ghai R."/>
        </authorList>
    </citation>
    <scope>NUCLEOTIDE SEQUENCE [LARGE SCALE GENOMIC DNA]</scope>
    <source>
        <strain evidence="2">UvMED-CGR-C62A-MedDCM-OCT-S28-C10</strain>
    </source>
</reference>
<name>A0A6S4P8E2_9CAUD</name>
<feature type="transmembrane region" description="Helical" evidence="1">
    <location>
        <begin position="6"/>
        <end position="28"/>
    </location>
</feature>
<keyword evidence="1" id="KW-0472">Membrane</keyword>
<dbReference type="Proteomes" id="UP000505345">
    <property type="component" value="Segment"/>
</dbReference>
<feature type="transmembrane region" description="Helical" evidence="1">
    <location>
        <begin position="68"/>
        <end position="87"/>
    </location>
</feature>
<keyword evidence="1" id="KW-0812">Transmembrane</keyword>
<keyword evidence="1" id="KW-1133">Transmembrane helix</keyword>